<dbReference type="VEuPathDB" id="MicrosporidiaDB:EDEG_00725"/>
<protein>
    <submittedName>
        <fullName evidence="2">Uncharacterized protein</fullName>
    </submittedName>
</protein>
<feature type="transmembrane region" description="Helical" evidence="1">
    <location>
        <begin position="12"/>
        <end position="32"/>
    </location>
</feature>
<reference evidence="3" key="2">
    <citation type="submission" date="2015-07" db="EMBL/GenBank/DDBJ databases">
        <title>Contrasting host-pathogen interactions and genome evolution in two generalist and specialist microsporidian pathogens of mosquitoes.</title>
        <authorList>
            <consortium name="The Broad Institute Genomics Platform"/>
            <consortium name="The Broad Institute Genome Sequencing Center for Infectious Disease"/>
            <person name="Cuomo C.A."/>
            <person name="Sanscrainte N.D."/>
            <person name="Goldberg J.M."/>
            <person name="Heiman D."/>
            <person name="Young S."/>
            <person name="Zeng Q."/>
            <person name="Becnel J.J."/>
            <person name="Birren B.W."/>
        </authorList>
    </citation>
    <scope>NUCLEOTIDE SEQUENCE [LARGE SCALE GENOMIC DNA]</scope>
    <source>
        <strain evidence="3">USNM 41457</strain>
    </source>
</reference>
<evidence type="ECO:0000256" key="1">
    <source>
        <dbReference type="SAM" id="Phobius"/>
    </source>
</evidence>
<keyword evidence="1" id="KW-1133">Transmembrane helix</keyword>
<dbReference type="Proteomes" id="UP000003163">
    <property type="component" value="Unassembled WGS sequence"/>
</dbReference>
<proteinExistence type="predicted"/>
<sequence>MNKKEKKFLKMYFSVTLISYFCLYNLEVLTFLEFKKDTYYIVFSINPFLGHQNVVKRTPHSGVEGNLSIFPEKKFPPTIASQSYHHPGYKSSNMFLTHRWK</sequence>
<reference evidence="2 3" key="1">
    <citation type="submission" date="2011-08" db="EMBL/GenBank/DDBJ databases">
        <authorList>
            <person name="Liu Z.J."/>
            <person name="Shi F.L."/>
            <person name="Lu J.Q."/>
            <person name="Li M."/>
            <person name="Wang Z.L."/>
        </authorList>
    </citation>
    <scope>NUCLEOTIDE SEQUENCE [LARGE SCALE GENOMIC DNA]</scope>
    <source>
        <strain evidence="2 3">USNM 41457</strain>
    </source>
</reference>
<dbReference type="AlphaFoldDB" id="J8ZZX3"/>
<comment type="caution">
    <text evidence="2">The sequence shown here is derived from an EMBL/GenBank/DDBJ whole genome shotgun (WGS) entry which is preliminary data.</text>
</comment>
<keyword evidence="1" id="KW-0472">Membrane</keyword>
<keyword evidence="3" id="KW-1185">Reference proteome</keyword>
<name>J8ZZX3_EDHAE</name>
<dbReference type="InParanoid" id="J8ZZX3"/>
<keyword evidence="1" id="KW-0812">Transmembrane</keyword>
<dbReference type="EMBL" id="AFBI03000008">
    <property type="protein sequence ID" value="EJW05193.1"/>
    <property type="molecule type" value="Genomic_DNA"/>
</dbReference>
<evidence type="ECO:0000313" key="2">
    <source>
        <dbReference type="EMBL" id="EJW05193.1"/>
    </source>
</evidence>
<organism evidence="2 3">
    <name type="scientific">Edhazardia aedis (strain USNM 41457)</name>
    <name type="common">Microsporidian parasite</name>
    <dbReference type="NCBI Taxonomy" id="1003232"/>
    <lineage>
        <taxon>Eukaryota</taxon>
        <taxon>Fungi</taxon>
        <taxon>Fungi incertae sedis</taxon>
        <taxon>Microsporidia</taxon>
        <taxon>Edhazardia</taxon>
    </lineage>
</organism>
<dbReference type="HOGENOM" id="CLU_2291643_0_0_1"/>
<evidence type="ECO:0000313" key="3">
    <source>
        <dbReference type="Proteomes" id="UP000003163"/>
    </source>
</evidence>
<accession>J8ZZX3</accession>
<gene>
    <name evidence="2" type="ORF">EDEG_00725</name>
</gene>